<sequence>MLDLEGSINMNLHRFYRYANHYTIALKFKSIVMYTGTPLKKVQPHIVIHFSSTKQFFCHMTFETHTIITEIKHSQSGSTQKPCT</sequence>
<protein>
    <submittedName>
        <fullName evidence="1">Uncharacterized protein</fullName>
    </submittedName>
</protein>
<organism evidence="1 2">
    <name type="scientific">Crotalaria pallida</name>
    <name type="common">Smooth rattlebox</name>
    <name type="synonym">Crotalaria striata</name>
    <dbReference type="NCBI Taxonomy" id="3830"/>
    <lineage>
        <taxon>Eukaryota</taxon>
        <taxon>Viridiplantae</taxon>
        <taxon>Streptophyta</taxon>
        <taxon>Embryophyta</taxon>
        <taxon>Tracheophyta</taxon>
        <taxon>Spermatophyta</taxon>
        <taxon>Magnoliopsida</taxon>
        <taxon>eudicotyledons</taxon>
        <taxon>Gunneridae</taxon>
        <taxon>Pentapetalae</taxon>
        <taxon>rosids</taxon>
        <taxon>fabids</taxon>
        <taxon>Fabales</taxon>
        <taxon>Fabaceae</taxon>
        <taxon>Papilionoideae</taxon>
        <taxon>50 kb inversion clade</taxon>
        <taxon>genistoids sensu lato</taxon>
        <taxon>core genistoids</taxon>
        <taxon>Crotalarieae</taxon>
        <taxon>Crotalaria</taxon>
    </lineage>
</organism>
<keyword evidence="2" id="KW-1185">Reference proteome</keyword>
<comment type="caution">
    <text evidence="1">The sequence shown here is derived from an EMBL/GenBank/DDBJ whole genome shotgun (WGS) entry which is preliminary data.</text>
</comment>
<dbReference type="EMBL" id="JAYWIO010000007">
    <property type="protein sequence ID" value="KAK7251514.1"/>
    <property type="molecule type" value="Genomic_DNA"/>
</dbReference>
<accession>A0AAN9HXK3</accession>
<name>A0AAN9HXK3_CROPI</name>
<proteinExistence type="predicted"/>
<reference evidence="1 2" key="1">
    <citation type="submission" date="2024-01" db="EMBL/GenBank/DDBJ databases">
        <title>The genomes of 5 underutilized Papilionoideae crops provide insights into root nodulation and disease resistanc.</title>
        <authorList>
            <person name="Yuan L."/>
        </authorList>
    </citation>
    <scope>NUCLEOTIDE SEQUENCE [LARGE SCALE GENOMIC DNA]</scope>
    <source>
        <strain evidence="1">ZHUSHIDOU_FW_LH</strain>
        <tissue evidence="1">Leaf</tissue>
    </source>
</reference>
<gene>
    <name evidence="1" type="ORF">RIF29_34784</name>
</gene>
<evidence type="ECO:0000313" key="2">
    <source>
        <dbReference type="Proteomes" id="UP001372338"/>
    </source>
</evidence>
<dbReference type="Proteomes" id="UP001372338">
    <property type="component" value="Unassembled WGS sequence"/>
</dbReference>
<evidence type="ECO:0000313" key="1">
    <source>
        <dbReference type="EMBL" id="KAK7251514.1"/>
    </source>
</evidence>
<dbReference type="AlphaFoldDB" id="A0AAN9HXK3"/>